<dbReference type="EMBL" id="LSRL02000621">
    <property type="protein sequence ID" value="TDG40271.1"/>
    <property type="molecule type" value="Genomic_DNA"/>
</dbReference>
<dbReference type="PANTHER" id="PTHR39079:SF1">
    <property type="entry name" value="GH11706P-RELATED"/>
    <property type="match status" value="1"/>
</dbReference>
<feature type="domain" description="DUF4776" evidence="2">
    <location>
        <begin position="279"/>
        <end position="444"/>
    </location>
</feature>
<protein>
    <submittedName>
        <fullName evidence="4">Uncharacterized protein</fullName>
    </submittedName>
</protein>
<dbReference type="PANTHER" id="PTHR39079">
    <property type="entry name" value="FI08034P-RELATED"/>
    <property type="match status" value="1"/>
</dbReference>
<dbReference type="OMA" id="TIKCESQ"/>
<dbReference type="STRING" id="7232.A0A484AXC7"/>
<reference evidence="4 5" key="1">
    <citation type="journal article" date="2019" name="J. Hered.">
        <title>An Improved Genome Assembly for Drosophila navojoa, the Basal Species in the mojavensis Cluster.</title>
        <authorList>
            <person name="Vanderlinde T."/>
            <person name="Dupim E.G."/>
            <person name="Nazario-Yepiz N.O."/>
            <person name="Carvalho A.B."/>
        </authorList>
    </citation>
    <scope>NUCLEOTIDE SEQUENCE [LARGE SCALE GENOMIC DNA]</scope>
    <source>
        <strain evidence="4">Navoj_Jal97</strain>
        <tissue evidence="4">Whole organism</tissue>
    </source>
</reference>
<dbReference type="Proteomes" id="UP000295192">
    <property type="component" value="Unassembled WGS sequence"/>
</dbReference>
<evidence type="ECO:0000259" key="2">
    <source>
        <dbReference type="Pfam" id="PF16003"/>
    </source>
</evidence>
<evidence type="ECO:0000256" key="1">
    <source>
        <dbReference type="SAM" id="MobiDB-lite"/>
    </source>
</evidence>
<dbReference type="Pfam" id="PF16032">
    <property type="entry name" value="DUF4788"/>
    <property type="match status" value="1"/>
</dbReference>
<accession>A0A484AXC7</accession>
<keyword evidence="5" id="KW-1185">Reference proteome</keyword>
<dbReference type="InterPro" id="IPR031992">
    <property type="entry name" value="DUF4788"/>
</dbReference>
<evidence type="ECO:0000313" key="5">
    <source>
        <dbReference type="Proteomes" id="UP000295192"/>
    </source>
</evidence>
<feature type="region of interest" description="Disordered" evidence="1">
    <location>
        <begin position="431"/>
        <end position="452"/>
    </location>
</feature>
<proteinExistence type="predicted"/>
<organism evidence="4 5">
    <name type="scientific">Drosophila navojoa</name>
    <name type="common">Fruit fly</name>
    <dbReference type="NCBI Taxonomy" id="7232"/>
    <lineage>
        <taxon>Eukaryota</taxon>
        <taxon>Metazoa</taxon>
        <taxon>Ecdysozoa</taxon>
        <taxon>Arthropoda</taxon>
        <taxon>Hexapoda</taxon>
        <taxon>Insecta</taxon>
        <taxon>Pterygota</taxon>
        <taxon>Neoptera</taxon>
        <taxon>Endopterygota</taxon>
        <taxon>Diptera</taxon>
        <taxon>Brachycera</taxon>
        <taxon>Muscomorpha</taxon>
        <taxon>Ephydroidea</taxon>
        <taxon>Drosophilidae</taxon>
        <taxon>Drosophila</taxon>
    </lineage>
</organism>
<name>A0A484AXC7_DRONA</name>
<dbReference type="Pfam" id="PF16003">
    <property type="entry name" value="DUF4776"/>
    <property type="match status" value="1"/>
</dbReference>
<dbReference type="AlphaFoldDB" id="A0A484AXC7"/>
<feature type="compositionally biased region" description="Polar residues" evidence="1">
    <location>
        <begin position="440"/>
        <end position="452"/>
    </location>
</feature>
<evidence type="ECO:0000259" key="3">
    <source>
        <dbReference type="Pfam" id="PF16032"/>
    </source>
</evidence>
<feature type="domain" description="DUF4788" evidence="3">
    <location>
        <begin position="11"/>
        <end position="232"/>
    </location>
</feature>
<gene>
    <name evidence="4" type="ORF">AWZ03_013301</name>
</gene>
<sequence>MARASFLFNIIVTRLELSKHEIDEPQNLLVNVDFNKTQIKVTSSRINVDQFDVLKGINCQTDPAVLRDYLEANGLTIIVRYNGVVLGKGCVPFLESFINQIDYEMDYLTYAGTCNLFGQHSLVGSIDVMCLLTIKCESQDDFVGPCKDACGNIARKDIMILMRNRDADAVADKSYMTEPEEQENDTQLGLDLSRYRSINQRMSQSSEDSSGTEACCLLRAMATEYAQIIDSVLEKITELSSSSPDISCQDVDDEDLQYINSELTDCLIPSTGADAGESDIKPIRYCPICCNSVSWMPKYAHCPRCWTKPVPLVEIEPEGLPTADQIIKSYVEEPEEAAMKKLSAMTAEEPAEAVCKPPEKKATNRHRDRCRCKRRKICSHCRVRKMCAELISSTDQTAPPKTDEEDVQSINNRPQLRNVLMELNYLYHQRDNKVQKSRTKSQLCGGQNTKSL</sequence>
<dbReference type="OrthoDB" id="7841756at2759"/>
<evidence type="ECO:0000313" key="4">
    <source>
        <dbReference type="EMBL" id="TDG40271.1"/>
    </source>
</evidence>
<comment type="caution">
    <text evidence="4">The sequence shown here is derived from an EMBL/GenBank/DDBJ whole genome shotgun (WGS) entry which is preliminary data.</text>
</comment>
<dbReference type="InterPro" id="IPR031949">
    <property type="entry name" value="DUF4776"/>
</dbReference>